<feature type="compositionally biased region" description="Basic and acidic residues" evidence="1">
    <location>
        <begin position="199"/>
        <end position="213"/>
    </location>
</feature>
<protein>
    <recommendedName>
        <fullName evidence="4">PAS domain-containing protein</fullName>
    </recommendedName>
</protein>
<dbReference type="Pfam" id="PF07310">
    <property type="entry name" value="PAS_5"/>
    <property type="match status" value="1"/>
</dbReference>
<feature type="region of interest" description="Disordered" evidence="1">
    <location>
        <begin position="176"/>
        <end position="213"/>
    </location>
</feature>
<name>A0A2R8ACH2_9RHOB</name>
<evidence type="ECO:0000313" key="3">
    <source>
        <dbReference type="Proteomes" id="UP000244932"/>
    </source>
</evidence>
<reference evidence="2 3" key="1">
    <citation type="submission" date="2018-03" db="EMBL/GenBank/DDBJ databases">
        <authorList>
            <person name="Keele B.F."/>
        </authorList>
    </citation>
    <scope>NUCLEOTIDE SEQUENCE [LARGE SCALE GENOMIC DNA]</scope>
    <source>
        <strain evidence="2 3">CeCT 8812</strain>
    </source>
</reference>
<evidence type="ECO:0000256" key="1">
    <source>
        <dbReference type="SAM" id="MobiDB-lite"/>
    </source>
</evidence>
<evidence type="ECO:0000313" key="2">
    <source>
        <dbReference type="EMBL" id="SPF29785.1"/>
    </source>
</evidence>
<accession>A0A2R8ACH2</accession>
<proteinExistence type="predicted"/>
<gene>
    <name evidence="2" type="ORF">POI8812_02102</name>
</gene>
<dbReference type="AlphaFoldDB" id="A0A2R8ACH2"/>
<dbReference type="Proteomes" id="UP000244932">
    <property type="component" value="Unassembled WGS sequence"/>
</dbReference>
<dbReference type="InterPro" id="IPR009922">
    <property type="entry name" value="DUF1457"/>
</dbReference>
<organism evidence="2 3">
    <name type="scientific">Pontivivens insulae</name>
    <dbReference type="NCBI Taxonomy" id="1639689"/>
    <lineage>
        <taxon>Bacteria</taxon>
        <taxon>Pseudomonadati</taxon>
        <taxon>Pseudomonadota</taxon>
        <taxon>Alphaproteobacteria</taxon>
        <taxon>Rhodobacterales</taxon>
        <taxon>Paracoccaceae</taxon>
        <taxon>Pontivivens</taxon>
    </lineage>
</organism>
<evidence type="ECO:0008006" key="4">
    <source>
        <dbReference type="Google" id="ProtNLM"/>
    </source>
</evidence>
<keyword evidence="3" id="KW-1185">Reference proteome</keyword>
<sequence>MEAESGERRDRIASTLAAYWERLRGERVAPRRSELDPSQFTSALEHMFILEDVAHGPVRFRLTGSAVARTMGMELRSMPMRAIFAPEDTSRLDDILRDALDHPASIDLVVEGAIGQGTLILRPLTDDFGSFTRLLGCIVFDTDGPMRSGNLRIKSVRFQPLTENKRASAAMGLSEDQAPFTPAPHLRVVKTSGTGGGNSERKPPALRIVRTDD</sequence>
<dbReference type="EMBL" id="OMKW01000002">
    <property type="protein sequence ID" value="SPF29785.1"/>
    <property type="molecule type" value="Genomic_DNA"/>
</dbReference>